<evidence type="ECO:0000259" key="7">
    <source>
        <dbReference type="Pfam" id="PF06271"/>
    </source>
</evidence>
<gene>
    <name evidence="8" type="ORF">JWV37_02480</name>
</gene>
<reference evidence="8" key="2">
    <citation type="submission" date="2021-02" db="EMBL/GenBank/DDBJ databases">
        <authorList>
            <person name="Merkel A.Y."/>
        </authorList>
    </citation>
    <scope>NUCLEOTIDE SEQUENCE</scope>
    <source>
        <strain evidence="8">T05b</strain>
    </source>
</reference>
<keyword evidence="4 6" id="KW-1133">Transmembrane helix</keyword>
<comment type="subcellular location">
    <subcellularLocation>
        <location evidence="1">Cell membrane</location>
        <topology evidence="1">Multi-pass membrane protein</topology>
    </subcellularLocation>
</comment>
<accession>A0ABS2WPS2</accession>
<protein>
    <submittedName>
        <fullName evidence="8">RDD family protein</fullName>
    </submittedName>
</protein>
<keyword evidence="5 6" id="KW-0472">Membrane</keyword>
<evidence type="ECO:0000256" key="4">
    <source>
        <dbReference type="ARBA" id="ARBA00022989"/>
    </source>
</evidence>
<dbReference type="PANTHER" id="PTHR36115:SF4">
    <property type="entry name" value="MEMBRANE PROTEIN"/>
    <property type="match status" value="1"/>
</dbReference>
<dbReference type="Proteomes" id="UP000703590">
    <property type="component" value="Unassembled WGS sequence"/>
</dbReference>
<keyword evidence="3 6" id="KW-0812">Transmembrane</keyword>
<feature type="domain" description="RDD" evidence="7">
    <location>
        <begin position="18"/>
        <end position="144"/>
    </location>
</feature>
<dbReference type="Pfam" id="PF06271">
    <property type="entry name" value="RDD"/>
    <property type="match status" value="1"/>
</dbReference>
<dbReference type="InterPro" id="IPR010432">
    <property type="entry name" value="RDD"/>
</dbReference>
<evidence type="ECO:0000313" key="9">
    <source>
        <dbReference type="Proteomes" id="UP000703590"/>
    </source>
</evidence>
<feature type="transmembrane region" description="Helical" evidence="6">
    <location>
        <begin position="20"/>
        <end position="43"/>
    </location>
</feature>
<feature type="transmembrane region" description="Helical" evidence="6">
    <location>
        <begin position="55"/>
        <end position="81"/>
    </location>
</feature>
<evidence type="ECO:0000256" key="2">
    <source>
        <dbReference type="ARBA" id="ARBA00022475"/>
    </source>
</evidence>
<name>A0ABS2WPS2_9BACT</name>
<proteinExistence type="predicted"/>
<evidence type="ECO:0000256" key="3">
    <source>
        <dbReference type="ARBA" id="ARBA00022692"/>
    </source>
</evidence>
<evidence type="ECO:0000256" key="6">
    <source>
        <dbReference type="SAM" id="Phobius"/>
    </source>
</evidence>
<keyword evidence="9" id="KW-1185">Reference proteome</keyword>
<evidence type="ECO:0000256" key="5">
    <source>
        <dbReference type="ARBA" id="ARBA00023136"/>
    </source>
</evidence>
<dbReference type="PANTHER" id="PTHR36115">
    <property type="entry name" value="PROLINE-RICH ANTIGEN HOMOLOG-RELATED"/>
    <property type="match status" value="1"/>
</dbReference>
<evidence type="ECO:0000256" key="1">
    <source>
        <dbReference type="ARBA" id="ARBA00004651"/>
    </source>
</evidence>
<organism evidence="8 9">
    <name type="scientific">Sulfurospirillum tamanense</name>
    <dbReference type="NCBI Taxonomy" id="2813362"/>
    <lineage>
        <taxon>Bacteria</taxon>
        <taxon>Pseudomonadati</taxon>
        <taxon>Campylobacterota</taxon>
        <taxon>Epsilonproteobacteria</taxon>
        <taxon>Campylobacterales</taxon>
        <taxon>Sulfurospirillaceae</taxon>
        <taxon>Sulfurospirillum</taxon>
    </lineage>
</organism>
<reference evidence="8" key="1">
    <citation type="submission" date="2021-02" db="EMBL/GenBank/DDBJ databases">
        <title>Sulfurospirillum tamanensis sp. nov.</title>
        <authorList>
            <person name="Frolova A."/>
            <person name="Merkel A."/>
            <person name="Slobodkin A."/>
        </authorList>
    </citation>
    <scope>NUCLEOTIDE SEQUENCE</scope>
    <source>
        <strain evidence="8">T05b</strain>
    </source>
</reference>
<comment type="caution">
    <text evidence="8">The sequence shown here is derived from an EMBL/GenBank/DDBJ whole genome shotgun (WGS) entry which is preliminary data.</text>
</comment>
<evidence type="ECO:0000313" key="8">
    <source>
        <dbReference type="EMBL" id="MBN2963633.1"/>
    </source>
</evidence>
<dbReference type="RefSeq" id="WP_205458069.1">
    <property type="nucleotide sequence ID" value="NZ_JAFHKK010000003.1"/>
</dbReference>
<dbReference type="InterPro" id="IPR051791">
    <property type="entry name" value="Pra-immunoreactive"/>
</dbReference>
<keyword evidence="2" id="KW-1003">Cell membrane</keyword>
<dbReference type="EMBL" id="JAFHKK010000003">
    <property type="protein sequence ID" value="MBN2963633.1"/>
    <property type="molecule type" value="Genomic_DNA"/>
</dbReference>
<sequence length="150" mass="17194">MSEEELVERFEQENVTLASLPMRTLAFVIDELLVSLLFISVYWSQFSNAADVEQTILIMNTMVMYVILLKVIYQSFFVWMYGATPGKMIAKIKVIYVYDIDNPSLGKSLLRAVVRVLSETIFYLGFIWAALNPKRESWHDKVAGTLVINA</sequence>